<feature type="transmembrane region" description="Helical" evidence="8">
    <location>
        <begin position="41"/>
        <end position="58"/>
    </location>
</feature>
<feature type="transmembrane region" description="Helical" evidence="8">
    <location>
        <begin position="148"/>
        <end position="165"/>
    </location>
</feature>
<comment type="subcellular location">
    <subcellularLocation>
        <location evidence="1">Cell membrane</location>
        <topology evidence="1">Multi-pass membrane protein</topology>
    </subcellularLocation>
</comment>
<dbReference type="InterPro" id="IPR004626">
    <property type="entry name" value="RarD"/>
</dbReference>
<dbReference type="SUPFAM" id="SSF103481">
    <property type="entry name" value="Multidrug resistance efflux transporter EmrE"/>
    <property type="match status" value="2"/>
</dbReference>
<organism evidence="10 11">
    <name type="scientific">Arenibacterium halophilum</name>
    <dbReference type="NCBI Taxonomy" id="2583821"/>
    <lineage>
        <taxon>Bacteria</taxon>
        <taxon>Pseudomonadati</taxon>
        <taxon>Pseudomonadota</taxon>
        <taxon>Alphaproteobacteria</taxon>
        <taxon>Rhodobacterales</taxon>
        <taxon>Paracoccaceae</taxon>
        <taxon>Arenibacterium</taxon>
    </lineage>
</organism>
<feature type="transmembrane region" description="Helical" evidence="8">
    <location>
        <begin position="177"/>
        <end position="198"/>
    </location>
</feature>
<dbReference type="Proteomes" id="UP001191082">
    <property type="component" value="Unassembled WGS sequence"/>
</dbReference>
<keyword evidence="5 8" id="KW-0812">Transmembrane</keyword>
<comment type="caution">
    <text evidence="10">The sequence shown here is derived from an EMBL/GenBank/DDBJ whole genome shotgun (WGS) entry which is preliminary data.</text>
</comment>
<dbReference type="EMBL" id="VCPC01000002">
    <property type="protein sequence ID" value="TMV13260.1"/>
    <property type="molecule type" value="Genomic_DNA"/>
</dbReference>
<proteinExistence type="inferred from homology"/>
<feature type="domain" description="EamA" evidence="9">
    <location>
        <begin position="6"/>
        <end position="141"/>
    </location>
</feature>
<keyword evidence="3" id="KW-0813">Transport</keyword>
<keyword evidence="11" id="KW-1185">Reference proteome</keyword>
<reference evidence="10 11" key="1">
    <citation type="submission" date="2019-05" db="EMBL/GenBank/DDBJ databases">
        <title>Marivita sp. nov. isolated from sea sediment.</title>
        <authorList>
            <person name="Kim W."/>
        </authorList>
    </citation>
    <scope>NUCLEOTIDE SEQUENCE [LARGE SCALE GENOMIC DNA]</scope>
    <source>
        <strain evidence="10 11">CAU 1492</strain>
    </source>
</reference>
<dbReference type="Pfam" id="PF00892">
    <property type="entry name" value="EamA"/>
    <property type="match status" value="1"/>
</dbReference>
<sequence>MSDTRKGLLAAFLGCVMWGLFPILFRMMAHIPPVEVLAHRATWSFLFFMGLLALQRRLPAFRHALTHRATLVPLVCAMVMISSNWLVFIYATSSGQTTQVSLGYYIFPLAAVLVGRVWFSERLGLVQGVAVALAAAAVMTLALAQGALPWISLYLAMSFCLYGVVKKRLDLGPVLSVAAEVALFLPVALVILASTSLSGQGAFGASLQDSVLLVVGGVITAVPLILFSYAARRVPLGTLGILQYISPSMHFLCATLLFGEPFTTAHKIAFPMIWSALVVFSIATLRQDRVARRLAMVPPAVPTTVNTAPRA</sequence>
<evidence type="ECO:0000256" key="6">
    <source>
        <dbReference type="ARBA" id="ARBA00022989"/>
    </source>
</evidence>
<evidence type="ECO:0000256" key="3">
    <source>
        <dbReference type="ARBA" id="ARBA00022448"/>
    </source>
</evidence>
<feature type="transmembrane region" description="Helical" evidence="8">
    <location>
        <begin position="102"/>
        <end position="119"/>
    </location>
</feature>
<feature type="transmembrane region" description="Helical" evidence="8">
    <location>
        <begin position="7"/>
        <end position="29"/>
    </location>
</feature>
<feature type="transmembrane region" description="Helical" evidence="8">
    <location>
        <begin position="210"/>
        <end position="229"/>
    </location>
</feature>
<keyword evidence="6 8" id="KW-1133">Transmembrane helix</keyword>
<keyword evidence="4" id="KW-1003">Cell membrane</keyword>
<name>A0ABY2XA55_9RHOB</name>
<dbReference type="RefSeq" id="WP_138863816.1">
    <property type="nucleotide sequence ID" value="NZ_VCPC01000002.1"/>
</dbReference>
<dbReference type="InterPro" id="IPR000620">
    <property type="entry name" value="EamA_dom"/>
</dbReference>
<evidence type="ECO:0000313" key="10">
    <source>
        <dbReference type="EMBL" id="TMV13260.1"/>
    </source>
</evidence>
<evidence type="ECO:0000256" key="5">
    <source>
        <dbReference type="ARBA" id="ARBA00022692"/>
    </source>
</evidence>
<evidence type="ECO:0000256" key="8">
    <source>
        <dbReference type="SAM" id="Phobius"/>
    </source>
</evidence>
<evidence type="ECO:0000313" key="11">
    <source>
        <dbReference type="Proteomes" id="UP001191082"/>
    </source>
</evidence>
<evidence type="ECO:0000259" key="9">
    <source>
        <dbReference type="Pfam" id="PF00892"/>
    </source>
</evidence>
<keyword evidence="7 8" id="KW-0472">Membrane</keyword>
<evidence type="ECO:0000256" key="2">
    <source>
        <dbReference type="ARBA" id="ARBA00007362"/>
    </source>
</evidence>
<feature type="transmembrane region" description="Helical" evidence="8">
    <location>
        <begin position="70"/>
        <end position="90"/>
    </location>
</feature>
<feature type="transmembrane region" description="Helical" evidence="8">
    <location>
        <begin position="124"/>
        <end position="142"/>
    </location>
</feature>
<protein>
    <submittedName>
        <fullName evidence="10">EamA family transporter RarD</fullName>
    </submittedName>
</protein>
<evidence type="ECO:0000256" key="7">
    <source>
        <dbReference type="ARBA" id="ARBA00023136"/>
    </source>
</evidence>
<dbReference type="NCBIfam" id="TIGR00688">
    <property type="entry name" value="rarD"/>
    <property type="match status" value="1"/>
</dbReference>
<evidence type="ECO:0000256" key="1">
    <source>
        <dbReference type="ARBA" id="ARBA00004651"/>
    </source>
</evidence>
<evidence type="ECO:0000256" key="4">
    <source>
        <dbReference type="ARBA" id="ARBA00022475"/>
    </source>
</evidence>
<feature type="transmembrane region" description="Helical" evidence="8">
    <location>
        <begin position="241"/>
        <end position="259"/>
    </location>
</feature>
<comment type="similarity">
    <text evidence="2">Belongs to the EamA transporter family.</text>
</comment>
<accession>A0ABY2XA55</accession>
<gene>
    <name evidence="10" type="primary">rarD</name>
    <name evidence="10" type="ORF">FGK64_10915</name>
</gene>
<feature type="transmembrane region" description="Helical" evidence="8">
    <location>
        <begin position="265"/>
        <end position="285"/>
    </location>
</feature>
<dbReference type="InterPro" id="IPR037185">
    <property type="entry name" value="EmrE-like"/>
</dbReference>